<dbReference type="InterPro" id="IPR003655">
    <property type="entry name" value="aKRAB"/>
</dbReference>
<keyword evidence="3" id="KW-0175">Coiled coil</keyword>
<evidence type="ECO:0000313" key="6">
    <source>
        <dbReference type="EMBL" id="ORY53733.1"/>
    </source>
</evidence>
<evidence type="ECO:0000256" key="4">
    <source>
        <dbReference type="SAM" id="MobiDB-lite"/>
    </source>
</evidence>
<dbReference type="PROSITE" id="PS50806">
    <property type="entry name" value="KRAB_RELATED"/>
    <property type="match status" value="1"/>
</dbReference>
<evidence type="ECO:0000313" key="7">
    <source>
        <dbReference type="Proteomes" id="UP000193642"/>
    </source>
</evidence>
<accession>A0A1Y2D361</accession>
<dbReference type="InterPro" id="IPR008501">
    <property type="entry name" value="THOC7/Mft1"/>
</dbReference>
<sequence>MDGLGEESIIKNKLAFQLLKAAVETSQSEPICSQALDIFLTELSVYSTSVLTKQKQIQLMNTRQQSHFLSDLETVVSEIEETRADIEKLKQELEWEGLRRAEKLEYDAIARKNMATLQLEIASLEAEQQRLNQAFDFRKTLLHNVGGGKAGKKRVDDDEGEEGEAEGRDEHGDGRRGANGAEETAGDEEEEGACDEMDVS</sequence>
<keyword evidence="2" id="KW-0539">Nucleus</keyword>
<dbReference type="GO" id="GO:0006397">
    <property type="term" value="P:mRNA processing"/>
    <property type="evidence" value="ECO:0007669"/>
    <property type="project" value="InterPro"/>
</dbReference>
<feature type="compositionally biased region" description="Basic and acidic residues" evidence="4">
    <location>
        <begin position="165"/>
        <end position="176"/>
    </location>
</feature>
<name>A0A1Y2D361_9FUNG</name>
<dbReference type="EMBL" id="MCGO01000001">
    <property type="protein sequence ID" value="ORY53733.1"/>
    <property type="molecule type" value="Genomic_DNA"/>
</dbReference>
<reference evidence="6 7" key="1">
    <citation type="submission" date="2016-07" db="EMBL/GenBank/DDBJ databases">
        <title>Pervasive Adenine N6-methylation of Active Genes in Fungi.</title>
        <authorList>
            <consortium name="DOE Joint Genome Institute"/>
            <person name="Mondo S.J."/>
            <person name="Dannebaum R.O."/>
            <person name="Kuo R.C."/>
            <person name="Labutti K."/>
            <person name="Haridas S."/>
            <person name="Kuo A."/>
            <person name="Salamov A."/>
            <person name="Ahrendt S.R."/>
            <person name="Lipzen A."/>
            <person name="Sullivan W."/>
            <person name="Andreopoulos W.B."/>
            <person name="Clum A."/>
            <person name="Lindquist E."/>
            <person name="Daum C."/>
            <person name="Ramamoorthy G.K."/>
            <person name="Gryganskyi A."/>
            <person name="Culley D."/>
            <person name="Magnuson J.K."/>
            <person name="James T.Y."/>
            <person name="O'Malley M.A."/>
            <person name="Stajich J.E."/>
            <person name="Spatafora J.W."/>
            <person name="Visel A."/>
            <person name="Grigoriev I.V."/>
        </authorList>
    </citation>
    <scope>NUCLEOTIDE SEQUENCE [LARGE SCALE GENOMIC DNA]</scope>
    <source>
        <strain evidence="6 7">JEL800</strain>
    </source>
</reference>
<feature type="compositionally biased region" description="Acidic residues" evidence="4">
    <location>
        <begin position="184"/>
        <end position="200"/>
    </location>
</feature>
<comment type="subcellular location">
    <subcellularLocation>
        <location evidence="1">Nucleus</location>
    </subcellularLocation>
</comment>
<feature type="region of interest" description="Disordered" evidence="4">
    <location>
        <begin position="147"/>
        <end position="200"/>
    </location>
</feature>
<dbReference type="AlphaFoldDB" id="A0A1Y2D361"/>
<proteinExistence type="predicted"/>
<dbReference type="GO" id="GO:0006355">
    <property type="term" value="P:regulation of DNA-templated transcription"/>
    <property type="evidence" value="ECO:0007669"/>
    <property type="project" value="InterPro"/>
</dbReference>
<keyword evidence="7" id="KW-1185">Reference proteome</keyword>
<feature type="domain" description="KRAB-related" evidence="5">
    <location>
        <begin position="78"/>
        <end position="141"/>
    </location>
</feature>
<gene>
    <name evidence="6" type="ORF">BCR33DRAFT_711091</name>
</gene>
<protein>
    <recommendedName>
        <fullName evidence="5">KRAB-related domain-containing protein</fullName>
    </recommendedName>
</protein>
<dbReference type="OrthoDB" id="205166at2759"/>
<dbReference type="Pfam" id="PF05615">
    <property type="entry name" value="THOC7"/>
    <property type="match status" value="1"/>
</dbReference>
<dbReference type="Proteomes" id="UP000193642">
    <property type="component" value="Unassembled WGS sequence"/>
</dbReference>
<organism evidence="6 7">
    <name type="scientific">Rhizoclosmatium globosum</name>
    <dbReference type="NCBI Taxonomy" id="329046"/>
    <lineage>
        <taxon>Eukaryota</taxon>
        <taxon>Fungi</taxon>
        <taxon>Fungi incertae sedis</taxon>
        <taxon>Chytridiomycota</taxon>
        <taxon>Chytridiomycota incertae sedis</taxon>
        <taxon>Chytridiomycetes</taxon>
        <taxon>Chytridiales</taxon>
        <taxon>Chytriomycetaceae</taxon>
        <taxon>Rhizoclosmatium</taxon>
    </lineage>
</organism>
<evidence type="ECO:0000256" key="2">
    <source>
        <dbReference type="ARBA" id="ARBA00023242"/>
    </source>
</evidence>
<dbReference type="GO" id="GO:0000445">
    <property type="term" value="C:THO complex part of transcription export complex"/>
    <property type="evidence" value="ECO:0007669"/>
    <property type="project" value="InterPro"/>
</dbReference>
<evidence type="ECO:0000256" key="1">
    <source>
        <dbReference type="ARBA" id="ARBA00004123"/>
    </source>
</evidence>
<feature type="coiled-coil region" evidence="3">
    <location>
        <begin position="69"/>
        <end position="134"/>
    </location>
</feature>
<evidence type="ECO:0000259" key="5">
    <source>
        <dbReference type="PROSITE" id="PS50806"/>
    </source>
</evidence>
<comment type="caution">
    <text evidence="6">The sequence shown here is derived from an EMBL/GenBank/DDBJ whole genome shotgun (WGS) entry which is preliminary data.</text>
</comment>
<evidence type="ECO:0000256" key="3">
    <source>
        <dbReference type="SAM" id="Coils"/>
    </source>
</evidence>